<dbReference type="EMBL" id="QPFP01000108">
    <property type="protein sequence ID" value="TEB21517.1"/>
    <property type="molecule type" value="Genomic_DNA"/>
</dbReference>
<organism evidence="3 4">
    <name type="scientific">Coprinellus micaceus</name>
    <name type="common">Glistening ink-cap mushroom</name>
    <name type="synonym">Coprinus micaceus</name>
    <dbReference type="NCBI Taxonomy" id="71717"/>
    <lineage>
        <taxon>Eukaryota</taxon>
        <taxon>Fungi</taxon>
        <taxon>Dikarya</taxon>
        <taxon>Basidiomycota</taxon>
        <taxon>Agaricomycotina</taxon>
        <taxon>Agaricomycetes</taxon>
        <taxon>Agaricomycetidae</taxon>
        <taxon>Agaricales</taxon>
        <taxon>Agaricineae</taxon>
        <taxon>Psathyrellaceae</taxon>
        <taxon>Coprinellus</taxon>
    </lineage>
</organism>
<evidence type="ECO:0000256" key="1">
    <source>
        <dbReference type="SAM" id="MobiDB-lite"/>
    </source>
</evidence>
<dbReference type="OrthoDB" id="3058001at2759"/>
<keyword evidence="2" id="KW-0472">Membrane</keyword>
<feature type="transmembrane region" description="Helical" evidence="2">
    <location>
        <begin position="129"/>
        <end position="148"/>
    </location>
</feature>
<accession>A0A4Y7SHZ8</accession>
<evidence type="ECO:0000256" key="2">
    <source>
        <dbReference type="SAM" id="Phobius"/>
    </source>
</evidence>
<keyword evidence="2" id="KW-0812">Transmembrane</keyword>
<keyword evidence="4" id="KW-1185">Reference proteome</keyword>
<reference evidence="3 4" key="1">
    <citation type="journal article" date="2019" name="Nat. Ecol. Evol.">
        <title>Megaphylogeny resolves global patterns of mushroom evolution.</title>
        <authorList>
            <person name="Varga T."/>
            <person name="Krizsan K."/>
            <person name="Foldi C."/>
            <person name="Dima B."/>
            <person name="Sanchez-Garcia M."/>
            <person name="Sanchez-Ramirez S."/>
            <person name="Szollosi G.J."/>
            <person name="Szarkandi J.G."/>
            <person name="Papp V."/>
            <person name="Albert L."/>
            <person name="Andreopoulos W."/>
            <person name="Angelini C."/>
            <person name="Antonin V."/>
            <person name="Barry K.W."/>
            <person name="Bougher N.L."/>
            <person name="Buchanan P."/>
            <person name="Buyck B."/>
            <person name="Bense V."/>
            <person name="Catcheside P."/>
            <person name="Chovatia M."/>
            <person name="Cooper J."/>
            <person name="Damon W."/>
            <person name="Desjardin D."/>
            <person name="Finy P."/>
            <person name="Geml J."/>
            <person name="Haridas S."/>
            <person name="Hughes K."/>
            <person name="Justo A."/>
            <person name="Karasinski D."/>
            <person name="Kautmanova I."/>
            <person name="Kiss B."/>
            <person name="Kocsube S."/>
            <person name="Kotiranta H."/>
            <person name="LaButti K.M."/>
            <person name="Lechner B.E."/>
            <person name="Liimatainen K."/>
            <person name="Lipzen A."/>
            <person name="Lukacs Z."/>
            <person name="Mihaltcheva S."/>
            <person name="Morgado L.N."/>
            <person name="Niskanen T."/>
            <person name="Noordeloos M.E."/>
            <person name="Ohm R.A."/>
            <person name="Ortiz-Santana B."/>
            <person name="Ovrebo C."/>
            <person name="Racz N."/>
            <person name="Riley R."/>
            <person name="Savchenko A."/>
            <person name="Shiryaev A."/>
            <person name="Soop K."/>
            <person name="Spirin V."/>
            <person name="Szebenyi C."/>
            <person name="Tomsovsky M."/>
            <person name="Tulloss R.E."/>
            <person name="Uehling J."/>
            <person name="Grigoriev I.V."/>
            <person name="Vagvolgyi C."/>
            <person name="Papp T."/>
            <person name="Martin F.M."/>
            <person name="Miettinen O."/>
            <person name="Hibbett D.S."/>
            <person name="Nagy L.G."/>
        </authorList>
    </citation>
    <scope>NUCLEOTIDE SEQUENCE [LARGE SCALE GENOMIC DNA]</scope>
    <source>
        <strain evidence="3 4">FP101781</strain>
    </source>
</reference>
<proteinExistence type="predicted"/>
<feature type="region of interest" description="Disordered" evidence="1">
    <location>
        <begin position="281"/>
        <end position="308"/>
    </location>
</feature>
<evidence type="ECO:0008006" key="5">
    <source>
        <dbReference type="Google" id="ProtNLM"/>
    </source>
</evidence>
<dbReference type="Proteomes" id="UP000298030">
    <property type="component" value="Unassembled WGS sequence"/>
</dbReference>
<sequence>MEGHEDLLGLETQPPPSADQQRRDGGTPAIPTEDDTEELKIDETKPWHLSNYLGEFDKVKVTPWRTINTLVLVSFGIVKTIAAYDGNPSVNAWDMALGLIWATVSYWCTILEAECPSLVPWLFDVDIKAILFLPVLVTVGSWCFLPWVSVVGNAGGLLFWVAATGLYFLAIFLRRRIRVNFSVTGRLPSLPVSYNDWNALRLFHQSDQTSIWLRLALVFIVGFLRLTGALILTYFPLNWSFAWAVPLYIASGVSLGLLSVYVVLCIALTVRRCFRHWRRRSSGPRGLGGDVEMASPGPPRGVAHNHTD</sequence>
<dbReference type="AlphaFoldDB" id="A0A4Y7SHZ8"/>
<feature type="transmembrane region" description="Helical" evidence="2">
    <location>
        <begin position="247"/>
        <end position="270"/>
    </location>
</feature>
<evidence type="ECO:0000313" key="4">
    <source>
        <dbReference type="Proteomes" id="UP000298030"/>
    </source>
</evidence>
<keyword evidence="2" id="KW-1133">Transmembrane helix</keyword>
<protein>
    <recommendedName>
        <fullName evidence="5">Transmembrane protein</fullName>
    </recommendedName>
</protein>
<comment type="caution">
    <text evidence="3">The sequence shown here is derived from an EMBL/GenBank/DDBJ whole genome shotgun (WGS) entry which is preliminary data.</text>
</comment>
<feature type="transmembrane region" description="Helical" evidence="2">
    <location>
        <begin position="211"/>
        <end position="235"/>
    </location>
</feature>
<name>A0A4Y7SHZ8_COPMI</name>
<gene>
    <name evidence="3" type="ORF">FA13DRAFT_1741756</name>
</gene>
<feature type="transmembrane region" description="Helical" evidence="2">
    <location>
        <begin position="154"/>
        <end position="173"/>
    </location>
</feature>
<evidence type="ECO:0000313" key="3">
    <source>
        <dbReference type="EMBL" id="TEB21517.1"/>
    </source>
</evidence>
<feature type="region of interest" description="Disordered" evidence="1">
    <location>
        <begin position="1"/>
        <end position="37"/>
    </location>
</feature>